<dbReference type="RefSeq" id="WP_186739122.1">
    <property type="nucleotide sequence ID" value="NZ_VFIA01000025.1"/>
</dbReference>
<evidence type="ECO:0000313" key="3">
    <source>
        <dbReference type="Proteomes" id="UP000700732"/>
    </source>
</evidence>
<evidence type="ECO:0000313" key="2">
    <source>
        <dbReference type="EMBL" id="MBC3793296.1"/>
    </source>
</evidence>
<keyword evidence="3" id="KW-1185">Reference proteome</keyword>
<sequence>MNNTDNADTPANGVSPQGNLSGLVDVLRIPVIEEQVQIEKQLVETGRLLINKAVREEERVVTTPLVHEELSVERVPVNQYVDVAPAIRYEGDVTIVPVVKEVVVVETRLVLVEEVRITKRQITTIDTQQVTLRQEEVTVERIDNEADVRSDGRPSL</sequence>
<dbReference type="InterPro" id="IPR052967">
    <property type="entry name" value="Stress_Response_Assoc"/>
</dbReference>
<reference evidence="2 3" key="1">
    <citation type="submission" date="2019-06" db="EMBL/GenBank/DDBJ databases">
        <title>Spirosoma utsteinense sp. nov. isolated from Antarctic ice-free soils.</title>
        <authorList>
            <person name="Tahon G."/>
        </authorList>
    </citation>
    <scope>NUCLEOTIDE SEQUENCE [LARGE SCALE GENOMIC DNA]</scope>
    <source>
        <strain evidence="2 3">LMG 31447</strain>
    </source>
</reference>
<evidence type="ECO:0000259" key="1">
    <source>
        <dbReference type="Pfam" id="PF09557"/>
    </source>
</evidence>
<feature type="domain" description="DUF2382" evidence="1">
    <location>
        <begin position="29"/>
        <end position="139"/>
    </location>
</feature>
<name>A0ABR6W9P5_9BACT</name>
<gene>
    <name evidence="2" type="ORF">FH603_3814</name>
</gene>
<dbReference type="Pfam" id="PF09557">
    <property type="entry name" value="DUF2382"/>
    <property type="match status" value="1"/>
</dbReference>
<organism evidence="2 3">
    <name type="scientific">Spirosoma utsteinense</name>
    <dbReference type="NCBI Taxonomy" id="2585773"/>
    <lineage>
        <taxon>Bacteria</taxon>
        <taxon>Pseudomonadati</taxon>
        <taxon>Bacteroidota</taxon>
        <taxon>Cytophagia</taxon>
        <taxon>Cytophagales</taxon>
        <taxon>Cytophagaceae</taxon>
        <taxon>Spirosoma</taxon>
    </lineage>
</organism>
<proteinExistence type="predicted"/>
<dbReference type="PANTHER" id="PTHR38463">
    <property type="entry name" value="STRESS RESPONSE PROTEIN YSNF"/>
    <property type="match status" value="1"/>
</dbReference>
<comment type="caution">
    <text evidence="2">The sequence shown here is derived from an EMBL/GenBank/DDBJ whole genome shotgun (WGS) entry which is preliminary data.</text>
</comment>
<protein>
    <recommendedName>
        <fullName evidence="1">DUF2382 domain-containing protein</fullName>
    </recommendedName>
</protein>
<dbReference type="PANTHER" id="PTHR38463:SF1">
    <property type="entry name" value="STRESS RESPONSE PROTEIN YSNF"/>
    <property type="match status" value="1"/>
</dbReference>
<dbReference type="InterPro" id="IPR019060">
    <property type="entry name" value="DUF2382"/>
</dbReference>
<dbReference type="Proteomes" id="UP000700732">
    <property type="component" value="Unassembled WGS sequence"/>
</dbReference>
<dbReference type="EMBL" id="VFIA01000025">
    <property type="protein sequence ID" value="MBC3793296.1"/>
    <property type="molecule type" value="Genomic_DNA"/>
</dbReference>
<accession>A0ABR6W9P5</accession>
<dbReference type="NCBIfam" id="TIGR02271">
    <property type="entry name" value="YsnF/AvaK domain"/>
    <property type="match status" value="1"/>
</dbReference>